<evidence type="ECO:0000313" key="1">
    <source>
        <dbReference type="EMBL" id="OMO54904.1"/>
    </source>
</evidence>
<protein>
    <submittedName>
        <fullName evidence="1">Uncharacterized protein</fullName>
    </submittedName>
</protein>
<dbReference type="EMBL" id="AWUE01023112">
    <property type="protein sequence ID" value="OMO54904.1"/>
    <property type="molecule type" value="Genomic_DNA"/>
</dbReference>
<evidence type="ECO:0000313" key="2">
    <source>
        <dbReference type="Proteomes" id="UP000187203"/>
    </source>
</evidence>
<sequence length="36" mass="3755">MGLERTAFTSGVYGTLGKTVVTGTLEYDSIGERTSG</sequence>
<gene>
    <name evidence="1" type="ORF">COLO4_36316</name>
</gene>
<proteinExistence type="predicted"/>
<keyword evidence="2" id="KW-1185">Reference proteome</keyword>
<dbReference type="Proteomes" id="UP000187203">
    <property type="component" value="Unassembled WGS sequence"/>
</dbReference>
<reference evidence="2" key="1">
    <citation type="submission" date="2013-09" db="EMBL/GenBank/DDBJ databases">
        <title>Corchorus olitorius genome sequencing.</title>
        <authorList>
            <person name="Alam M."/>
            <person name="Haque M.S."/>
            <person name="Islam M.S."/>
            <person name="Emdad E.M."/>
            <person name="Islam M.M."/>
            <person name="Ahmed B."/>
            <person name="Halim A."/>
            <person name="Hossen Q.M.M."/>
            <person name="Hossain M.Z."/>
            <person name="Ahmed R."/>
            <person name="Khan M.M."/>
            <person name="Islam R."/>
            <person name="Rashid M.M."/>
            <person name="Khan S.A."/>
            <person name="Rahman M.S."/>
            <person name="Alam M."/>
            <person name="Yahiya A.S."/>
            <person name="Khan M.S."/>
            <person name="Azam M.S."/>
            <person name="Haque T."/>
            <person name="Lashkar M.Z.H."/>
            <person name="Akhand A.I."/>
            <person name="Morshed G."/>
            <person name="Roy S."/>
            <person name="Uddin K.S."/>
            <person name="Rabeya T."/>
            <person name="Hossain A.S."/>
            <person name="Chowdhury A."/>
            <person name="Snigdha A.R."/>
            <person name="Mortoza M.S."/>
            <person name="Matin S.A."/>
            <person name="Hoque S.M.E."/>
            <person name="Islam M.K."/>
            <person name="Roy D.K."/>
            <person name="Haider R."/>
            <person name="Moosa M.M."/>
            <person name="Elias S.M."/>
            <person name="Hasan A.M."/>
            <person name="Jahan S."/>
            <person name="Shafiuddin M."/>
            <person name="Mahmood N."/>
            <person name="Shommy N.S."/>
        </authorList>
    </citation>
    <scope>NUCLEOTIDE SEQUENCE [LARGE SCALE GENOMIC DNA]</scope>
    <source>
        <strain evidence="2">cv. O-4</strain>
    </source>
</reference>
<accession>A0A1R3G9Z3</accession>
<organism evidence="1 2">
    <name type="scientific">Corchorus olitorius</name>
    <dbReference type="NCBI Taxonomy" id="93759"/>
    <lineage>
        <taxon>Eukaryota</taxon>
        <taxon>Viridiplantae</taxon>
        <taxon>Streptophyta</taxon>
        <taxon>Embryophyta</taxon>
        <taxon>Tracheophyta</taxon>
        <taxon>Spermatophyta</taxon>
        <taxon>Magnoliopsida</taxon>
        <taxon>eudicotyledons</taxon>
        <taxon>Gunneridae</taxon>
        <taxon>Pentapetalae</taxon>
        <taxon>rosids</taxon>
        <taxon>malvids</taxon>
        <taxon>Malvales</taxon>
        <taxon>Malvaceae</taxon>
        <taxon>Grewioideae</taxon>
        <taxon>Apeibeae</taxon>
        <taxon>Corchorus</taxon>
    </lineage>
</organism>
<name>A0A1R3G9Z3_9ROSI</name>
<comment type="caution">
    <text evidence="1">The sequence shown here is derived from an EMBL/GenBank/DDBJ whole genome shotgun (WGS) entry which is preliminary data.</text>
</comment>
<dbReference type="AlphaFoldDB" id="A0A1R3G9Z3"/>